<feature type="domain" description="Recombinase" evidence="4">
    <location>
        <begin position="201"/>
        <end position="309"/>
    </location>
</feature>
<dbReference type="PROSITE" id="PS51737">
    <property type="entry name" value="RECOMBINASE_DNA_BIND"/>
    <property type="match status" value="1"/>
</dbReference>
<dbReference type="RefSeq" id="WP_253760686.1">
    <property type="nucleotide sequence ID" value="NZ_JAMZDZ010000001.1"/>
</dbReference>
<dbReference type="CDD" id="cd00338">
    <property type="entry name" value="Ser_Recombinase"/>
    <property type="match status" value="1"/>
</dbReference>
<evidence type="ECO:0000313" key="6">
    <source>
        <dbReference type="Proteomes" id="UP001595816"/>
    </source>
</evidence>
<dbReference type="SMART" id="SM00857">
    <property type="entry name" value="Resolvase"/>
    <property type="match status" value="1"/>
</dbReference>
<dbReference type="PROSITE" id="PS51736">
    <property type="entry name" value="RECOMBINASES_3"/>
    <property type="match status" value="1"/>
</dbReference>
<dbReference type="Pfam" id="PF07508">
    <property type="entry name" value="Recombinase"/>
    <property type="match status" value="1"/>
</dbReference>
<dbReference type="Proteomes" id="UP001595816">
    <property type="component" value="Unassembled WGS sequence"/>
</dbReference>
<dbReference type="InterPro" id="IPR038109">
    <property type="entry name" value="DNA_bind_recomb_sf"/>
</dbReference>
<reference evidence="6" key="1">
    <citation type="journal article" date="2019" name="Int. J. Syst. Evol. Microbiol.">
        <title>The Global Catalogue of Microorganisms (GCM) 10K type strain sequencing project: providing services to taxonomists for standard genome sequencing and annotation.</title>
        <authorList>
            <consortium name="The Broad Institute Genomics Platform"/>
            <consortium name="The Broad Institute Genome Sequencing Center for Infectious Disease"/>
            <person name="Wu L."/>
            <person name="Ma J."/>
        </authorList>
    </citation>
    <scope>NUCLEOTIDE SEQUENCE [LARGE SCALE GENOMIC DNA]</scope>
    <source>
        <strain evidence="6">CGMCC 4.7289</strain>
    </source>
</reference>
<feature type="coiled-coil region" evidence="1">
    <location>
        <begin position="393"/>
        <end position="420"/>
    </location>
</feature>
<dbReference type="InterPro" id="IPR036162">
    <property type="entry name" value="Resolvase-like_N_sf"/>
</dbReference>
<comment type="caution">
    <text evidence="5">The sequence shown here is derived from an EMBL/GenBank/DDBJ whole genome shotgun (WGS) entry which is preliminary data.</text>
</comment>
<feature type="domain" description="Resolvase/invertase-type recombinase catalytic" evidence="3">
    <location>
        <begin position="25"/>
        <end position="175"/>
    </location>
</feature>
<evidence type="ECO:0000256" key="2">
    <source>
        <dbReference type="SAM" id="MobiDB-lite"/>
    </source>
</evidence>
<protein>
    <submittedName>
        <fullName evidence="5">Recombinase family protein</fullName>
    </submittedName>
</protein>
<gene>
    <name evidence="5" type="ORF">ACFOZ4_34240</name>
</gene>
<evidence type="ECO:0000313" key="5">
    <source>
        <dbReference type="EMBL" id="MFC4135701.1"/>
    </source>
</evidence>
<feature type="compositionally biased region" description="Low complexity" evidence="2">
    <location>
        <begin position="524"/>
        <end position="534"/>
    </location>
</feature>
<proteinExistence type="predicted"/>
<dbReference type="EMBL" id="JBHSAY010000024">
    <property type="protein sequence ID" value="MFC4135701.1"/>
    <property type="molecule type" value="Genomic_DNA"/>
</dbReference>
<dbReference type="Gene3D" id="3.40.50.1390">
    <property type="entry name" value="Resolvase, N-terminal catalytic domain"/>
    <property type="match status" value="1"/>
</dbReference>
<dbReference type="InterPro" id="IPR006119">
    <property type="entry name" value="Resolv_N"/>
</dbReference>
<accession>A0ABV8LXD2</accession>
<name>A0ABV8LXD2_9ACTN</name>
<dbReference type="PANTHER" id="PTHR30461:SF23">
    <property type="entry name" value="DNA RECOMBINASE-RELATED"/>
    <property type="match status" value="1"/>
</dbReference>
<evidence type="ECO:0000256" key="1">
    <source>
        <dbReference type="SAM" id="Coils"/>
    </source>
</evidence>
<keyword evidence="6" id="KW-1185">Reference proteome</keyword>
<keyword evidence="1" id="KW-0175">Coiled coil</keyword>
<dbReference type="InterPro" id="IPR011109">
    <property type="entry name" value="DNA_bind_recombinase_dom"/>
</dbReference>
<dbReference type="SUPFAM" id="SSF53041">
    <property type="entry name" value="Resolvase-like"/>
    <property type="match status" value="1"/>
</dbReference>
<organism evidence="5 6">
    <name type="scientific">Hamadaea flava</name>
    <dbReference type="NCBI Taxonomy" id="1742688"/>
    <lineage>
        <taxon>Bacteria</taxon>
        <taxon>Bacillati</taxon>
        <taxon>Actinomycetota</taxon>
        <taxon>Actinomycetes</taxon>
        <taxon>Micromonosporales</taxon>
        <taxon>Micromonosporaceae</taxon>
        <taxon>Hamadaea</taxon>
    </lineage>
</organism>
<dbReference type="Gene3D" id="3.90.1750.20">
    <property type="entry name" value="Putative Large Serine Recombinase, Chain B, Domain 2"/>
    <property type="match status" value="1"/>
</dbReference>
<evidence type="ECO:0000259" key="3">
    <source>
        <dbReference type="PROSITE" id="PS51736"/>
    </source>
</evidence>
<feature type="region of interest" description="Disordered" evidence="2">
    <location>
        <begin position="524"/>
        <end position="554"/>
    </location>
</feature>
<evidence type="ECO:0000259" key="4">
    <source>
        <dbReference type="PROSITE" id="PS51737"/>
    </source>
</evidence>
<sequence length="554" mass="62878">MVRRATRRRVWESKSDLLAGGDLVSALTYERASQDKKEQGKSVTDQRKLNLAEVSRHGWRHGKSFWDNDRSASRHATKDRPEFEKLMERIRTGTDDVLVVWEISRKERDLGVYVQIRDLCYEVGLYFWLVGGQLFDLRDRNDRMFLGFQAVQAEFQSDYIRDNVKRGIDGAAAAGRPHGKLTYGYERIHDSRTKAFLRQQPDETPHTAVGKGGTSETFTKAGIVREIFEKIAQGVPLIRIENDLNDRGIPASQGGVWRRGIVRKIALNPAYIGKRVLRGEVVGDGLWKGLVSEELYWSVRNMLENPERTTWKPARARYLLSYMVKCGVCDGPLQCTNVNRHGWTGQVYSCMLRRCAAVKKEYLDEFVERIVVAYCALPQTAEQLHRRFDDQGVAEARAEAERLRNELEDWRRLAEEGDVTAVSFARAEKGLSKKIAAAEVEAKEAGVPPVLRGMIGPHAEQHWLELGDDVARKREIINEVLELKLLPVGKGTRTFGPHRVWRRWKLADDDAQLPELTEQAAQPVAAALQAAKPRPAAKSKVNRQAVSQDETRST</sequence>
<dbReference type="Pfam" id="PF00239">
    <property type="entry name" value="Resolvase"/>
    <property type="match status" value="1"/>
</dbReference>
<dbReference type="InterPro" id="IPR050639">
    <property type="entry name" value="SSR_resolvase"/>
</dbReference>
<dbReference type="PANTHER" id="PTHR30461">
    <property type="entry name" value="DNA-INVERTASE FROM LAMBDOID PROPHAGE"/>
    <property type="match status" value="1"/>
</dbReference>